<dbReference type="GO" id="GO:0016407">
    <property type="term" value="F:acetyltransferase activity"/>
    <property type="evidence" value="ECO:0007669"/>
    <property type="project" value="InterPro"/>
</dbReference>
<dbReference type="Pfam" id="PF12464">
    <property type="entry name" value="Mac"/>
    <property type="match status" value="1"/>
</dbReference>
<dbReference type="Gene3D" id="1.20.59.10">
    <property type="entry name" value="Chorismate mutase"/>
    <property type="match status" value="1"/>
</dbReference>
<dbReference type="FunFam" id="2.160.10.10:FF:000008">
    <property type="entry name" value="Maltose O-acetyltransferase"/>
    <property type="match status" value="1"/>
</dbReference>
<dbReference type="Pfam" id="PF01817">
    <property type="entry name" value="CM_2"/>
    <property type="match status" value="1"/>
</dbReference>
<dbReference type="SUPFAM" id="SSF48600">
    <property type="entry name" value="Chorismate mutase II"/>
    <property type="match status" value="1"/>
</dbReference>
<dbReference type="CDD" id="cd03357">
    <property type="entry name" value="LbH_MAT_GAT"/>
    <property type="match status" value="1"/>
</dbReference>
<dbReference type="InterPro" id="IPR024688">
    <property type="entry name" value="Mac_dom"/>
</dbReference>
<dbReference type="GO" id="GO:0046417">
    <property type="term" value="P:chorismate metabolic process"/>
    <property type="evidence" value="ECO:0007669"/>
    <property type="project" value="InterPro"/>
</dbReference>
<evidence type="ECO:0000256" key="2">
    <source>
        <dbReference type="ARBA" id="ARBA00022679"/>
    </source>
</evidence>
<dbReference type="EMBL" id="JXKD01000008">
    <property type="protein sequence ID" value="OJG10448.1"/>
    <property type="molecule type" value="Genomic_DNA"/>
</dbReference>
<dbReference type="GO" id="GO:0005829">
    <property type="term" value="C:cytosol"/>
    <property type="evidence" value="ECO:0007669"/>
    <property type="project" value="TreeGrafter"/>
</dbReference>
<dbReference type="InterPro" id="IPR051159">
    <property type="entry name" value="Hexapeptide_acetyltransf"/>
</dbReference>
<dbReference type="InterPro" id="IPR011279">
    <property type="entry name" value="Chorismate_mutase_GmP"/>
</dbReference>
<proteinExistence type="inferred from homology"/>
<organism evidence="4 5">
    <name type="scientific">Enterococcus aquimarinus</name>
    <dbReference type="NCBI Taxonomy" id="328396"/>
    <lineage>
        <taxon>Bacteria</taxon>
        <taxon>Bacillati</taxon>
        <taxon>Bacillota</taxon>
        <taxon>Bacilli</taxon>
        <taxon>Lactobacillales</taxon>
        <taxon>Enterococcaceae</taxon>
        <taxon>Enterococcus</taxon>
    </lineage>
</organism>
<comment type="caution">
    <text evidence="4">The sequence shown here is derived from an EMBL/GenBank/DDBJ whole genome shotgun (WGS) entry which is preliminary data.</text>
</comment>
<dbReference type="STRING" id="328396.RU93_GL002227"/>
<dbReference type="InterPro" id="IPR001451">
    <property type="entry name" value="Hexapep"/>
</dbReference>
<reference evidence="4 5" key="1">
    <citation type="submission" date="2014-12" db="EMBL/GenBank/DDBJ databases">
        <title>Draft genome sequences of 29 type strains of Enterococci.</title>
        <authorList>
            <person name="Zhong Z."/>
            <person name="Sun Z."/>
            <person name="Liu W."/>
            <person name="Zhang W."/>
            <person name="Zhang H."/>
        </authorList>
    </citation>
    <scope>NUCLEOTIDE SEQUENCE [LARGE SCALE GENOMIC DNA]</scope>
    <source>
        <strain evidence="4 5">DSM 17690</strain>
    </source>
</reference>
<feature type="domain" description="Chorismate mutase" evidence="3">
    <location>
        <begin position="190"/>
        <end position="280"/>
    </location>
</feature>
<dbReference type="InterPro" id="IPR011004">
    <property type="entry name" value="Trimer_LpxA-like_sf"/>
</dbReference>
<dbReference type="NCBIfam" id="TIGR01805">
    <property type="entry name" value="CM_mono_grmpos"/>
    <property type="match status" value="1"/>
</dbReference>
<protein>
    <submittedName>
        <fullName evidence="4">Chorismate mutase</fullName>
    </submittedName>
</protein>
<dbReference type="SMART" id="SM00830">
    <property type="entry name" value="CM_2"/>
    <property type="match status" value="1"/>
</dbReference>
<dbReference type="GO" id="GO:0004106">
    <property type="term" value="F:chorismate mutase activity"/>
    <property type="evidence" value="ECO:0007669"/>
    <property type="project" value="InterPro"/>
</dbReference>
<name>A0A1L8QSE9_9ENTE</name>
<dbReference type="Proteomes" id="UP000182149">
    <property type="component" value="Unassembled WGS sequence"/>
</dbReference>
<dbReference type="PROSITE" id="PS51168">
    <property type="entry name" value="CHORISMATE_MUT_2"/>
    <property type="match status" value="1"/>
</dbReference>
<dbReference type="InterPro" id="IPR036979">
    <property type="entry name" value="CM_dom_sf"/>
</dbReference>
<dbReference type="SUPFAM" id="SSF51161">
    <property type="entry name" value="Trimeric LpxA-like enzymes"/>
    <property type="match status" value="1"/>
</dbReference>
<dbReference type="Pfam" id="PF00132">
    <property type="entry name" value="Hexapep"/>
    <property type="match status" value="1"/>
</dbReference>
<evidence type="ECO:0000259" key="3">
    <source>
        <dbReference type="PROSITE" id="PS51168"/>
    </source>
</evidence>
<dbReference type="OrthoDB" id="9812571at2"/>
<sequence>MSENRSEKEKMIAGELYLAGDPELVAGRQFARKQMMRFNAEIDPQIREEILKQTFGQVADTVYIEPNLRFDYGYNISVGKDFYANFDCILLDVCPITFGDNCMLAPNVQIYTASHPLDPIERNSGYENGAPVTIGNNVWLGGGCVILPGVTLGDNVVVGAGSVVTKSFPDNVVLAGNPARVIKTVTKKTDLAEHPLAKTRQEIDALDGQIVRLLEARMQAVSEVVRIKKENEMAILDNTREAEVLEKIRGKVQNPDYAQTIVATFADMMAQSRRYQKRQLEG</sequence>
<dbReference type="InterPro" id="IPR002701">
    <property type="entry name" value="CM_II_prokaryot"/>
</dbReference>
<dbReference type="SMART" id="SM01266">
    <property type="entry name" value="Mac"/>
    <property type="match status" value="1"/>
</dbReference>
<dbReference type="PANTHER" id="PTHR23416">
    <property type="entry name" value="SIALIC ACID SYNTHASE-RELATED"/>
    <property type="match status" value="1"/>
</dbReference>
<dbReference type="InterPro" id="IPR036263">
    <property type="entry name" value="Chorismate_II_sf"/>
</dbReference>
<dbReference type="PANTHER" id="PTHR23416:SF23">
    <property type="entry name" value="ACETYLTRANSFERASE C18B11.09C-RELATED"/>
    <property type="match status" value="1"/>
</dbReference>
<dbReference type="Gene3D" id="2.160.10.10">
    <property type="entry name" value="Hexapeptide repeat proteins"/>
    <property type="match status" value="1"/>
</dbReference>
<evidence type="ECO:0000256" key="1">
    <source>
        <dbReference type="ARBA" id="ARBA00007274"/>
    </source>
</evidence>
<accession>A0A1L8QSE9</accession>
<evidence type="ECO:0000313" key="5">
    <source>
        <dbReference type="Proteomes" id="UP000182149"/>
    </source>
</evidence>
<keyword evidence="2" id="KW-0808">Transferase</keyword>
<dbReference type="AlphaFoldDB" id="A0A1L8QSE9"/>
<comment type="similarity">
    <text evidence="1">Belongs to the transferase hexapeptide repeat family.</text>
</comment>
<dbReference type="GO" id="GO:0008374">
    <property type="term" value="F:O-acyltransferase activity"/>
    <property type="evidence" value="ECO:0007669"/>
    <property type="project" value="TreeGrafter"/>
</dbReference>
<dbReference type="RefSeq" id="WP_071874924.1">
    <property type="nucleotide sequence ID" value="NZ_JBHSHF010000017.1"/>
</dbReference>
<keyword evidence="5" id="KW-1185">Reference proteome</keyword>
<gene>
    <name evidence="4" type="ORF">RU93_GL002227</name>
</gene>
<evidence type="ECO:0000313" key="4">
    <source>
        <dbReference type="EMBL" id="OJG10448.1"/>
    </source>
</evidence>